<evidence type="ECO:0000313" key="2">
    <source>
        <dbReference type="EMBL" id="QJX00177.1"/>
    </source>
</evidence>
<feature type="region of interest" description="Disordered" evidence="1">
    <location>
        <begin position="112"/>
        <end position="132"/>
    </location>
</feature>
<organism evidence="2 3">
    <name type="scientific">Frigoriglobus tundricola</name>
    <dbReference type="NCBI Taxonomy" id="2774151"/>
    <lineage>
        <taxon>Bacteria</taxon>
        <taxon>Pseudomonadati</taxon>
        <taxon>Planctomycetota</taxon>
        <taxon>Planctomycetia</taxon>
        <taxon>Gemmatales</taxon>
        <taxon>Gemmataceae</taxon>
        <taxon>Frigoriglobus</taxon>
    </lineage>
</organism>
<dbReference type="KEGG" id="ftj:FTUN_7801"/>
<dbReference type="Proteomes" id="UP000503447">
    <property type="component" value="Chromosome"/>
</dbReference>
<evidence type="ECO:0000313" key="3">
    <source>
        <dbReference type="Proteomes" id="UP000503447"/>
    </source>
</evidence>
<name>A0A6M5Z363_9BACT</name>
<feature type="compositionally biased region" description="Basic and acidic residues" evidence="1">
    <location>
        <begin position="112"/>
        <end position="127"/>
    </location>
</feature>
<evidence type="ECO:0000256" key="1">
    <source>
        <dbReference type="SAM" id="MobiDB-lite"/>
    </source>
</evidence>
<protein>
    <submittedName>
        <fullName evidence="2">Uncharacterized protein</fullName>
    </submittedName>
</protein>
<sequence>MVQAHFSGGALPACLYQDHQTGSSSAGTFRSTLRPAETGAPPGGRIARPVRCLPITSQKVSIGRRHRCPPGIGVGTRTEVPNATISQTNVNAARVGSGGPPFIAHDIEGIGGHKELGSRPGDPDRPVGRRHPATEQPRIAVAGIAVVGTGVFGVGTLPLVDPTHPERDAATVPRTPGVLFGEQDRVGGAVLERAGDAGLPVPVGGRVVDPAEDLEVGPVGQVARGPVREVAETRIARWWATCIAPLAGSTIRIAPTPDRSVPRPLPVFSGASARRHPCGGACGPASRSCS</sequence>
<proteinExistence type="predicted"/>
<dbReference type="AlphaFoldDB" id="A0A6M5Z363"/>
<keyword evidence="3" id="KW-1185">Reference proteome</keyword>
<feature type="region of interest" description="Disordered" evidence="1">
    <location>
        <begin position="25"/>
        <end position="47"/>
    </location>
</feature>
<reference evidence="3" key="1">
    <citation type="submission" date="2020-05" db="EMBL/GenBank/DDBJ databases">
        <title>Frigoriglobus tundricola gen. nov., sp. nov., a psychrotolerant cellulolytic planctomycete of the family Gemmataceae with two divergent copies of 16S rRNA gene.</title>
        <authorList>
            <person name="Kulichevskaya I.S."/>
            <person name="Ivanova A.A."/>
            <person name="Naumoff D.G."/>
            <person name="Beletsky A.V."/>
            <person name="Rijpstra W.I.C."/>
            <person name="Sinninghe Damste J.S."/>
            <person name="Mardanov A.V."/>
            <person name="Ravin N.V."/>
            <person name="Dedysh S.N."/>
        </authorList>
    </citation>
    <scope>NUCLEOTIDE SEQUENCE [LARGE SCALE GENOMIC DNA]</scope>
    <source>
        <strain evidence="3">PL17</strain>
    </source>
</reference>
<dbReference type="EMBL" id="CP053452">
    <property type="protein sequence ID" value="QJX00177.1"/>
    <property type="molecule type" value="Genomic_DNA"/>
</dbReference>
<gene>
    <name evidence="2" type="ORF">FTUN_7801</name>
</gene>
<accession>A0A6M5Z363</accession>